<evidence type="ECO:0000256" key="1">
    <source>
        <dbReference type="ARBA" id="ARBA00004123"/>
    </source>
</evidence>
<protein>
    <recommendedName>
        <fullName evidence="7">MADS-box domain-containing protein</fullName>
    </recommendedName>
</protein>
<keyword evidence="2" id="KW-0805">Transcription regulation</keyword>
<organism evidence="8 9">
    <name type="scientific">Nyssa sinensis</name>
    <dbReference type="NCBI Taxonomy" id="561372"/>
    <lineage>
        <taxon>Eukaryota</taxon>
        <taxon>Viridiplantae</taxon>
        <taxon>Streptophyta</taxon>
        <taxon>Embryophyta</taxon>
        <taxon>Tracheophyta</taxon>
        <taxon>Spermatophyta</taxon>
        <taxon>Magnoliopsida</taxon>
        <taxon>eudicotyledons</taxon>
        <taxon>Gunneridae</taxon>
        <taxon>Pentapetalae</taxon>
        <taxon>asterids</taxon>
        <taxon>Cornales</taxon>
        <taxon>Nyssaceae</taxon>
        <taxon>Nyssa</taxon>
    </lineage>
</organism>
<dbReference type="GO" id="GO:0045944">
    <property type="term" value="P:positive regulation of transcription by RNA polymerase II"/>
    <property type="evidence" value="ECO:0007669"/>
    <property type="project" value="InterPro"/>
</dbReference>
<feature type="compositionally biased region" description="Pro residues" evidence="6">
    <location>
        <begin position="249"/>
        <end position="262"/>
    </location>
</feature>
<evidence type="ECO:0000259" key="7">
    <source>
        <dbReference type="PROSITE" id="PS50066"/>
    </source>
</evidence>
<dbReference type="GO" id="GO:0000981">
    <property type="term" value="F:DNA-binding transcription factor activity, RNA polymerase II-specific"/>
    <property type="evidence" value="ECO:0007669"/>
    <property type="project" value="InterPro"/>
</dbReference>
<feature type="domain" description="MADS-box" evidence="7">
    <location>
        <begin position="90"/>
        <end position="138"/>
    </location>
</feature>
<dbReference type="OrthoDB" id="1163690at2759"/>
<keyword evidence="3" id="KW-0238">DNA-binding</keyword>
<dbReference type="SMART" id="SM00432">
    <property type="entry name" value="MADS"/>
    <property type="match status" value="1"/>
</dbReference>
<dbReference type="Pfam" id="PF00319">
    <property type="entry name" value="SRF-TF"/>
    <property type="match status" value="1"/>
</dbReference>
<dbReference type="CDD" id="cd00266">
    <property type="entry name" value="MADS_SRF_like"/>
    <property type="match status" value="1"/>
</dbReference>
<dbReference type="InterPro" id="IPR033897">
    <property type="entry name" value="SRF-like_MADS-box"/>
</dbReference>
<gene>
    <name evidence="8" type="ORF">F0562_017074</name>
</gene>
<name>A0A5J4ZGG4_9ASTE</name>
<dbReference type="InterPro" id="IPR002100">
    <property type="entry name" value="TF_MADSbox"/>
</dbReference>
<evidence type="ECO:0000256" key="5">
    <source>
        <dbReference type="ARBA" id="ARBA00023242"/>
    </source>
</evidence>
<evidence type="ECO:0000256" key="3">
    <source>
        <dbReference type="ARBA" id="ARBA00023125"/>
    </source>
</evidence>
<feature type="region of interest" description="Disordered" evidence="6">
    <location>
        <begin position="309"/>
        <end position="332"/>
    </location>
</feature>
<dbReference type="AlphaFoldDB" id="A0A5J4ZGG4"/>
<dbReference type="InterPro" id="IPR036879">
    <property type="entry name" value="TF_MADSbox_sf"/>
</dbReference>
<feature type="region of interest" description="Disordered" evidence="6">
    <location>
        <begin position="243"/>
        <end position="275"/>
    </location>
</feature>
<reference evidence="8 9" key="1">
    <citation type="submission" date="2019-09" db="EMBL/GenBank/DDBJ databases">
        <title>A chromosome-level genome assembly of the Chinese tupelo Nyssa sinensis.</title>
        <authorList>
            <person name="Yang X."/>
            <person name="Kang M."/>
            <person name="Yang Y."/>
            <person name="Xiong H."/>
            <person name="Wang M."/>
            <person name="Zhang Z."/>
            <person name="Wang Z."/>
            <person name="Wu H."/>
            <person name="Ma T."/>
            <person name="Liu J."/>
            <person name="Xi Z."/>
        </authorList>
    </citation>
    <scope>NUCLEOTIDE SEQUENCE [LARGE SCALE GENOMIC DNA]</scope>
    <source>
        <strain evidence="8">J267</strain>
        <tissue evidence="8">Leaf</tissue>
    </source>
</reference>
<dbReference type="GO" id="GO:0046983">
    <property type="term" value="F:protein dimerization activity"/>
    <property type="evidence" value="ECO:0007669"/>
    <property type="project" value="InterPro"/>
</dbReference>
<sequence>MEDKGLKELYARQLNGFYLFAIDMLKQLKRRSQILNKQNHPFPPVPPKPTVVDEVGPYQGSGGDRHPPPPPPPPPPPRIQNKRSRKALNMTRKRVKLTRMVNESARKSCLKKRRIGLFKKAEELSILCDLDMAAIVYSPGENDPAVWPSREVAERMLTKYLSMPEIERSKKTTTQDSYLRERTEKEAEKLKKIQKKNNETEMKEIMNQLMEGRDLNELDVRQLNGFYMFAADMLKQLGRRNRTLNRQSPPFPPAAAAPPPQPAAVHEAGPSRGSGGYVGTSIPTLMEPLMHDQWFMDTMTCNQNIAGPGEGGDMGLPPEYVAGTSGAKDDDLPYDFDRVWPDIFSP</sequence>
<dbReference type="PRINTS" id="PR00404">
    <property type="entry name" value="MADSDOMAIN"/>
</dbReference>
<proteinExistence type="predicted"/>
<dbReference type="Proteomes" id="UP000325577">
    <property type="component" value="Linkage Group LG8"/>
</dbReference>
<evidence type="ECO:0000313" key="9">
    <source>
        <dbReference type="Proteomes" id="UP000325577"/>
    </source>
</evidence>
<evidence type="ECO:0000256" key="2">
    <source>
        <dbReference type="ARBA" id="ARBA00023015"/>
    </source>
</evidence>
<evidence type="ECO:0000256" key="6">
    <source>
        <dbReference type="SAM" id="MobiDB-lite"/>
    </source>
</evidence>
<dbReference type="PANTHER" id="PTHR11945">
    <property type="entry name" value="MADS BOX PROTEIN"/>
    <property type="match status" value="1"/>
</dbReference>
<dbReference type="PROSITE" id="PS50066">
    <property type="entry name" value="MADS_BOX_2"/>
    <property type="match status" value="1"/>
</dbReference>
<feature type="compositionally biased region" description="Pro residues" evidence="6">
    <location>
        <begin position="68"/>
        <end position="78"/>
    </location>
</feature>
<evidence type="ECO:0000313" key="8">
    <source>
        <dbReference type="EMBL" id="KAA8516816.1"/>
    </source>
</evidence>
<keyword evidence="9" id="KW-1185">Reference proteome</keyword>
<comment type="subcellular location">
    <subcellularLocation>
        <location evidence="1">Nucleus</location>
    </subcellularLocation>
</comment>
<accession>A0A5J4ZGG4</accession>
<feature type="region of interest" description="Disordered" evidence="6">
    <location>
        <begin position="37"/>
        <end position="89"/>
    </location>
</feature>
<dbReference type="Gene3D" id="3.40.1810.10">
    <property type="entry name" value="Transcription factor, MADS-box"/>
    <property type="match status" value="1"/>
</dbReference>
<dbReference type="SUPFAM" id="SSF55455">
    <property type="entry name" value="SRF-like"/>
    <property type="match status" value="1"/>
</dbReference>
<dbReference type="GO" id="GO:0005634">
    <property type="term" value="C:nucleus"/>
    <property type="evidence" value="ECO:0007669"/>
    <property type="project" value="UniProtKB-SubCell"/>
</dbReference>
<dbReference type="PANTHER" id="PTHR11945:SF695">
    <property type="entry name" value="AGAMOUS-LIKE MADS-BOX PROTEIN AGL90"/>
    <property type="match status" value="1"/>
</dbReference>
<feature type="compositionally biased region" description="Basic residues" evidence="6">
    <location>
        <begin position="80"/>
        <end position="89"/>
    </location>
</feature>
<evidence type="ECO:0000256" key="4">
    <source>
        <dbReference type="ARBA" id="ARBA00023163"/>
    </source>
</evidence>
<dbReference type="EMBL" id="CM018051">
    <property type="protein sequence ID" value="KAA8516816.1"/>
    <property type="molecule type" value="Genomic_DNA"/>
</dbReference>
<keyword evidence="4" id="KW-0804">Transcription</keyword>
<keyword evidence="5" id="KW-0539">Nucleus</keyword>
<dbReference type="GO" id="GO:0000978">
    <property type="term" value="F:RNA polymerase II cis-regulatory region sequence-specific DNA binding"/>
    <property type="evidence" value="ECO:0007669"/>
    <property type="project" value="TreeGrafter"/>
</dbReference>